<accession>J7S0G5</accession>
<evidence type="ECO:0000313" key="3">
    <source>
        <dbReference type="Proteomes" id="UP000006310"/>
    </source>
</evidence>
<dbReference type="Pfam" id="PF01370">
    <property type="entry name" value="Epimerase"/>
    <property type="match status" value="1"/>
</dbReference>
<dbReference type="SUPFAM" id="SSF51735">
    <property type="entry name" value="NAD(P)-binding Rossmann-fold domains"/>
    <property type="match status" value="1"/>
</dbReference>
<dbReference type="KEGG" id="kng:KNAG_0F03150"/>
<dbReference type="OrthoDB" id="276721at2759"/>
<dbReference type="OMA" id="WERADIF"/>
<dbReference type="InterPro" id="IPR036291">
    <property type="entry name" value="NAD(P)-bd_dom_sf"/>
</dbReference>
<dbReference type="PANTHER" id="PTHR12126:SF16">
    <property type="entry name" value="MIOREX COMPLEX COMPONENT 2"/>
    <property type="match status" value="1"/>
</dbReference>
<keyword evidence="3" id="KW-1185">Reference proteome</keyword>
<dbReference type="InterPro" id="IPR051207">
    <property type="entry name" value="ComplexI_NDUFA9_subunit"/>
</dbReference>
<dbReference type="InterPro" id="IPR001509">
    <property type="entry name" value="Epimerase_deHydtase"/>
</dbReference>
<feature type="domain" description="NAD-dependent epimerase/dehydratase" evidence="1">
    <location>
        <begin position="7"/>
        <end position="80"/>
    </location>
</feature>
<organism evidence="2 3">
    <name type="scientific">Huiozyma naganishii (strain ATCC MYA-139 / BCRC 22969 / CBS 8797 / KCTC 17520 / NBRC 10181 / NCYC 3082 / Yp74L-3)</name>
    <name type="common">Yeast</name>
    <name type="synonym">Kazachstania naganishii</name>
    <dbReference type="NCBI Taxonomy" id="1071383"/>
    <lineage>
        <taxon>Eukaryota</taxon>
        <taxon>Fungi</taxon>
        <taxon>Dikarya</taxon>
        <taxon>Ascomycota</taxon>
        <taxon>Saccharomycotina</taxon>
        <taxon>Saccharomycetes</taxon>
        <taxon>Saccharomycetales</taxon>
        <taxon>Saccharomycetaceae</taxon>
        <taxon>Huiozyma</taxon>
    </lineage>
</organism>
<proteinExistence type="predicted"/>
<dbReference type="GO" id="GO:0005739">
    <property type="term" value="C:mitochondrion"/>
    <property type="evidence" value="ECO:0007669"/>
    <property type="project" value="EnsemblFungi"/>
</dbReference>
<protein>
    <recommendedName>
        <fullName evidence="1">NAD-dependent epimerase/dehydratase domain-containing protein</fullName>
    </recommendedName>
</protein>
<dbReference type="eggNOG" id="KOG4288">
    <property type="taxonomic scope" value="Eukaryota"/>
</dbReference>
<dbReference type="GO" id="GO:0006744">
    <property type="term" value="P:ubiquinone biosynthetic process"/>
    <property type="evidence" value="ECO:0007669"/>
    <property type="project" value="EnsemblFungi"/>
</dbReference>
<dbReference type="HOGENOM" id="CLU_055314_1_0_1"/>
<dbReference type="RefSeq" id="XP_022465223.1">
    <property type="nucleotide sequence ID" value="XM_022608759.1"/>
</dbReference>
<dbReference type="Proteomes" id="UP000006310">
    <property type="component" value="Chromosome 6"/>
</dbReference>
<dbReference type="GeneID" id="34526692"/>
<dbReference type="Gene3D" id="3.40.50.720">
    <property type="entry name" value="NAD(P)-binding Rossmann-like Domain"/>
    <property type="match status" value="1"/>
</dbReference>
<sequence length="274" mass="30973">MVAAHLVVFGGNGFLGRRICQQALKSGFQVTALSRSGLAPRSQRRGDERWVQQVNWRSADVFEPESYKQHLQTATHVVHSLGILLEKESYKSILANPLSKLMGSNSNPLLYPRKDTTENPGFTYERMNKQSAVILAEAFAKTLQNTRHRLPMPPTFSYISADRWSPLVPAGYIDSKRAAETLLTKFENSFRPIFMRPGFMFDETTKYSLNLRTCLADISSTLNCANKLILRERFNALNKSIRPVVSTQRVASCLMEKIYDPKFNGVVTLTEMTS</sequence>
<reference evidence="2 3" key="1">
    <citation type="journal article" date="2011" name="Proc. Natl. Acad. Sci. U.S.A.">
        <title>Evolutionary erosion of yeast sex chromosomes by mating-type switching accidents.</title>
        <authorList>
            <person name="Gordon J.L."/>
            <person name="Armisen D."/>
            <person name="Proux-Wera E."/>
            <person name="Oheigeartaigh S.S."/>
            <person name="Byrne K.P."/>
            <person name="Wolfe K.H."/>
        </authorList>
    </citation>
    <scope>NUCLEOTIDE SEQUENCE [LARGE SCALE GENOMIC DNA]</scope>
    <source>
        <strain evidence="3">ATCC MYA-139 / BCRC 22969 / CBS 8797 / CCRC 22969 / KCTC 17520 / NBRC 10181 / NCYC 3082</strain>
    </source>
</reference>
<reference evidence="3" key="2">
    <citation type="submission" date="2012-08" db="EMBL/GenBank/DDBJ databases">
        <title>Genome sequence of Kazachstania naganishii.</title>
        <authorList>
            <person name="Gordon J.L."/>
            <person name="Armisen D."/>
            <person name="Proux-Wera E."/>
            <person name="OhEigeartaigh S.S."/>
            <person name="Byrne K.P."/>
            <person name="Wolfe K.H."/>
        </authorList>
    </citation>
    <scope>NUCLEOTIDE SEQUENCE [LARGE SCALE GENOMIC DNA]</scope>
    <source>
        <strain evidence="3">ATCC MYA-139 / BCRC 22969 / CBS 8797 / CCRC 22969 / KCTC 17520 / NBRC 10181 / NCYC 3082</strain>
    </source>
</reference>
<dbReference type="GO" id="GO:0044877">
    <property type="term" value="F:protein-containing complex binding"/>
    <property type="evidence" value="ECO:0007669"/>
    <property type="project" value="TreeGrafter"/>
</dbReference>
<dbReference type="PANTHER" id="PTHR12126">
    <property type="entry name" value="NADH-UBIQUINONE OXIDOREDUCTASE 39 KDA SUBUNIT-RELATED"/>
    <property type="match status" value="1"/>
</dbReference>
<evidence type="ECO:0000259" key="1">
    <source>
        <dbReference type="Pfam" id="PF01370"/>
    </source>
</evidence>
<dbReference type="AlphaFoldDB" id="J7S0G5"/>
<gene>
    <name evidence="2" type="primary">KNAG0F03150</name>
    <name evidence="2" type="ordered locus">KNAG_0F03150</name>
</gene>
<dbReference type="EMBL" id="HE978319">
    <property type="protein sequence ID" value="CCK70977.1"/>
    <property type="molecule type" value="Genomic_DNA"/>
</dbReference>
<dbReference type="STRING" id="1071383.J7S0G5"/>
<name>J7S0G5_HUIN7</name>
<evidence type="ECO:0000313" key="2">
    <source>
        <dbReference type="EMBL" id="CCK70977.1"/>
    </source>
</evidence>